<evidence type="ECO:0000313" key="2">
    <source>
        <dbReference type="Proteomes" id="UP000028045"/>
    </source>
</evidence>
<accession>A0A084AWY2</accession>
<dbReference type="HOGENOM" id="CLU_054600_0_0_1"/>
<sequence length="412" mass="46435">MAGEPQNGVRFGVELEFIVQSSLPNDLAITHNMDHANNRKSVALQLGRMTGLPFACQCKHGFFDHFCPICVDVPNDLRLPSGCVIWPPRAIHSSRSQAQYHYYYVQWESLLSENVEENKATRKGMEISTPIYDNNTLTAGLPQLTQVVKALPYVDRKIICDSTCGLHVHVGLKQGMTLLLAKKMVTLVMLLERCLIQPLLPASRAGSKWALLICDHAYLTQTQNSCLTAADLMKQLPDFRVHVPVTPTDMEPGRWNSHNPERFLKDLLSIWKTENLDALRTGLLRNSVAKLGFVLCARTAPDSSKLEGSPSTFEFRYPQMNFDMPFIRRWAEIFFRLGTIANLDAVPYRRMLSAIVAVLNQLNTTRTPSWELLLRATGLGHQVPGWQDQVRKHQAGINVSHVDRDGVLQPQQ</sequence>
<name>A0A084AWY2_STACB</name>
<protein>
    <recommendedName>
        <fullName evidence="3">Amidoligase enzyme</fullName>
    </recommendedName>
</protein>
<dbReference type="Pfam" id="PF12224">
    <property type="entry name" value="Amidoligase_2"/>
    <property type="match status" value="1"/>
</dbReference>
<reference evidence="1 2" key="1">
    <citation type="journal article" date="2014" name="BMC Genomics">
        <title>Comparative genome sequencing reveals chemotype-specific gene clusters in the toxigenic black mold Stachybotrys.</title>
        <authorList>
            <person name="Semeiks J."/>
            <person name="Borek D."/>
            <person name="Otwinowski Z."/>
            <person name="Grishin N.V."/>
        </authorList>
    </citation>
    <scope>NUCLEOTIDE SEQUENCE [LARGE SCALE GENOMIC DNA]</scope>
    <source>
        <strain evidence="2">CBS 109288 / IBT 7711</strain>
    </source>
</reference>
<dbReference type="Proteomes" id="UP000028045">
    <property type="component" value="Unassembled WGS sequence"/>
</dbReference>
<dbReference type="PANTHER" id="PTHR36847:SF1">
    <property type="entry name" value="AMIDOLIGASE ENZYME"/>
    <property type="match status" value="1"/>
</dbReference>
<dbReference type="InterPro" id="IPR022025">
    <property type="entry name" value="Amidoligase_2"/>
</dbReference>
<dbReference type="EMBL" id="KL648512">
    <property type="protein sequence ID" value="KEY69811.1"/>
    <property type="molecule type" value="Genomic_DNA"/>
</dbReference>
<gene>
    <name evidence="1" type="ORF">S7711_08595</name>
</gene>
<organism evidence="1 2">
    <name type="scientific">Stachybotrys chartarum (strain CBS 109288 / IBT 7711)</name>
    <name type="common">Toxic black mold</name>
    <name type="synonym">Stilbospora chartarum</name>
    <dbReference type="NCBI Taxonomy" id="1280523"/>
    <lineage>
        <taxon>Eukaryota</taxon>
        <taxon>Fungi</taxon>
        <taxon>Dikarya</taxon>
        <taxon>Ascomycota</taxon>
        <taxon>Pezizomycotina</taxon>
        <taxon>Sordariomycetes</taxon>
        <taxon>Hypocreomycetidae</taxon>
        <taxon>Hypocreales</taxon>
        <taxon>Stachybotryaceae</taxon>
        <taxon>Stachybotrys</taxon>
    </lineage>
</organism>
<dbReference type="PANTHER" id="PTHR36847">
    <property type="entry name" value="AMIDOLIGASE ENZYME"/>
    <property type="match status" value="1"/>
</dbReference>
<dbReference type="AlphaFoldDB" id="A0A084AWY2"/>
<dbReference type="OrthoDB" id="412402at2759"/>
<evidence type="ECO:0000313" key="1">
    <source>
        <dbReference type="EMBL" id="KEY69811.1"/>
    </source>
</evidence>
<proteinExistence type="predicted"/>
<evidence type="ECO:0008006" key="3">
    <source>
        <dbReference type="Google" id="ProtNLM"/>
    </source>
</evidence>
<keyword evidence="2" id="KW-1185">Reference proteome</keyword>